<dbReference type="OrthoDB" id="2132067at2759"/>
<keyword evidence="11" id="KW-1185">Reference proteome</keyword>
<sequence length="398" mass="44964">MEELPLQLTGRHLNDRCNSRHTDLASVVVVWCGGGVVEVVVGVAFFSFTWDFGEAMCRLVNYVQNYSMICSVLTLTVISLERLVAVLFPLRAKYLCTMSHARLVVVLVWVVSGLLALPTIFIMHYMPVGRNDEYHYCIKNYEHPVYIVVYELYMFVLMFFAPVVIMVFAYSVIALKVWRVSDMRTGGILTTTTSESKQKVAPKVEESEQIYLGNGKQKSLRGSKGQAVTEEKETRKQVVLMLVLVVLLFVICWAPILVNNILTALGYLHYLHYDFLKPMRQAFHIMSYFNSCVNPIVYAFLSRNFRQSFKMAICACVKGRAFVRAYRFSISAASTRTSAVHTNGRALMTLVEKDGGSSGNEVSCPAMGYDSEQLELRKFQSKILVRLQSTTQAVCSES</sequence>
<proteinExistence type="predicted"/>
<keyword evidence="6" id="KW-0675">Receptor</keyword>
<dbReference type="PANTHER" id="PTHR45695:SF22">
    <property type="entry name" value="G-PROTEIN COUPLED RECEPTORS FAMILY 1 PROFILE DOMAIN-CONTAINING PROTEIN"/>
    <property type="match status" value="1"/>
</dbReference>
<gene>
    <name evidence="10" type="ORF">C0Q70_16131</name>
</gene>
<keyword evidence="3 8" id="KW-1133">Transmembrane helix</keyword>
<dbReference type="GO" id="GO:0004930">
    <property type="term" value="F:G protein-coupled receptor activity"/>
    <property type="evidence" value="ECO:0007669"/>
    <property type="project" value="UniProtKB-KW"/>
</dbReference>
<feature type="transmembrane region" description="Helical" evidence="8">
    <location>
        <begin position="66"/>
        <end position="90"/>
    </location>
</feature>
<evidence type="ECO:0000259" key="9">
    <source>
        <dbReference type="PROSITE" id="PS50262"/>
    </source>
</evidence>
<feature type="transmembrane region" description="Helical" evidence="8">
    <location>
        <begin position="282"/>
        <end position="301"/>
    </location>
</feature>
<dbReference type="PRINTS" id="PR00237">
    <property type="entry name" value="GPCRRHODOPSN"/>
</dbReference>
<feature type="transmembrane region" description="Helical" evidence="8">
    <location>
        <begin position="152"/>
        <end position="175"/>
    </location>
</feature>
<dbReference type="AlphaFoldDB" id="A0A2T7NNZ7"/>
<dbReference type="EMBL" id="PZQS01000010">
    <property type="protein sequence ID" value="PVD22872.1"/>
    <property type="molecule type" value="Genomic_DNA"/>
</dbReference>
<comment type="subcellular location">
    <subcellularLocation>
        <location evidence="1">Membrane</location>
        <topology evidence="1">Multi-pass membrane protein</topology>
    </subcellularLocation>
</comment>
<keyword evidence="7" id="KW-0807">Transducer</keyword>
<dbReference type="Pfam" id="PF00001">
    <property type="entry name" value="7tm_1"/>
    <property type="match status" value="1"/>
</dbReference>
<keyword evidence="5 8" id="KW-0472">Membrane</keyword>
<protein>
    <recommendedName>
        <fullName evidence="9">G-protein coupled receptors family 1 profile domain-containing protein</fullName>
    </recommendedName>
</protein>
<organism evidence="10 11">
    <name type="scientific">Pomacea canaliculata</name>
    <name type="common">Golden apple snail</name>
    <dbReference type="NCBI Taxonomy" id="400727"/>
    <lineage>
        <taxon>Eukaryota</taxon>
        <taxon>Metazoa</taxon>
        <taxon>Spiralia</taxon>
        <taxon>Lophotrochozoa</taxon>
        <taxon>Mollusca</taxon>
        <taxon>Gastropoda</taxon>
        <taxon>Caenogastropoda</taxon>
        <taxon>Architaenioglossa</taxon>
        <taxon>Ampullarioidea</taxon>
        <taxon>Ampullariidae</taxon>
        <taxon>Pomacea</taxon>
    </lineage>
</organism>
<accession>A0A2T7NNZ7</accession>
<evidence type="ECO:0000256" key="5">
    <source>
        <dbReference type="ARBA" id="ARBA00023136"/>
    </source>
</evidence>
<feature type="domain" description="G-protein coupled receptors family 1 profile" evidence="9">
    <location>
        <begin position="22"/>
        <end position="298"/>
    </location>
</feature>
<dbReference type="PROSITE" id="PS50262">
    <property type="entry name" value="G_PROTEIN_RECEP_F1_2"/>
    <property type="match status" value="1"/>
</dbReference>
<feature type="transmembrane region" description="Helical" evidence="8">
    <location>
        <begin position="24"/>
        <end position="46"/>
    </location>
</feature>
<keyword evidence="4" id="KW-0297">G-protein coupled receptor</keyword>
<evidence type="ECO:0000313" key="10">
    <source>
        <dbReference type="EMBL" id="PVD22872.1"/>
    </source>
</evidence>
<evidence type="ECO:0000256" key="3">
    <source>
        <dbReference type="ARBA" id="ARBA00022989"/>
    </source>
</evidence>
<evidence type="ECO:0000256" key="7">
    <source>
        <dbReference type="ARBA" id="ARBA00023224"/>
    </source>
</evidence>
<dbReference type="STRING" id="400727.A0A2T7NNZ7"/>
<dbReference type="GO" id="GO:0005886">
    <property type="term" value="C:plasma membrane"/>
    <property type="evidence" value="ECO:0007669"/>
    <property type="project" value="TreeGrafter"/>
</dbReference>
<feature type="transmembrane region" description="Helical" evidence="8">
    <location>
        <begin position="238"/>
        <end position="262"/>
    </location>
</feature>
<evidence type="ECO:0000256" key="2">
    <source>
        <dbReference type="ARBA" id="ARBA00022692"/>
    </source>
</evidence>
<dbReference type="Gene3D" id="1.20.1070.10">
    <property type="entry name" value="Rhodopsin 7-helix transmembrane proteins"/>
    <property type="match status" value="1"/>
</dbReference>
<name>A0A2T7NNZ7_POMCA</name>
<dbReference type="SUPFAM" id="SSF81321">
    <property type="entry name" value="Family A G protein-coupled receptor-like"/>
    <property type="match status" value="1"/>
</dbReference>
<evidence type="ECO:0000313" key="11">
    <source>
        <dbReference type="Proteomes" id="UP000245119"/>
    </source>
</evidence>
<evidence type="ECO:0000256" key="8">
    <source>
        <dbReference type="SAM" id="Phobius"/>
    </source>
</evidence>
<dbReference type="PANTHER" id="PTHR45695">
    <property type="entry name" value="LEUCOKININ RECEPTOR-RELATED"/>
    <property type="match status" value="1"/>
</dbReference>
<evidence type="ECO:0000256" key="4">
    <source>
        <dbReference type="ARBA" id="ARBA00023040"/>
    </source>
</evidence>
<dbReference type="InterPro" id="IPR017452">
    <property type="entry name" value="GPCR_Rhodpsn_7TM"/>
</dbReference>
<reference evidence="10 11" key="1">
    <citation type="submission" date="2018-04" db="EMBL/GenBank/DDBJ databases">
        <title>The genome of golden apple snail Pomacea canaliculata provides insight into stress tolerance and invasive adaptation.</title>
        <authorList>
            <person name="Liu C."/>
            <person name="Liu B."/>
            <person name="Ren Y."/>
            <person name="Zhang Y."/>
            <person name="Wang H."/>
            <person name="Li S."/>
            <person name="Jiang F."/>
            <person name="Yin L."/>
            <person name="Zhang G."/>
            <person name="Qian W."/>
            <person name="Fan W."/>
        </authorList>
    </citation>
    <scope>NUCLEOTIDE SEQUENCE [LARGE SCALE GENOMIC DNA]</scope>
    <source>
        <strain evidence="10">SZHN2017</strain>
        <tissue evidence="10">Muscle</tissue>
    </source>
</reference>
<dbReference type="Proteomes" id="UP000245119">
    <property type="component" value="Linkage Group LG10"/>
</dbReference>
<evidence type="ECO:0000256" key="6">
    <source>
        <dbReference type="ARBA" id="ARBA00023170"/>
    </source>
</evidence>
<feature type="transmembrane region" description="Helical" evidence="8">
    <location>
        <begin position="102"/>
        <end position="126"/>
    </location>
</feature>
<evidence type="ECO:0000256" key="1">
    <source>
        <dbReference type="ARBA" id="ARBA00004141"/>
    </source>
</evidence>
<dbReference type="InterPro" id="IPR000276">
    <property type="entry name" value="GPCR_Rhodpsn"/>
</dbReference>
<keyword evidence="2 8" id="KW-0812">Transmembrane</keyword>
<comment type="caution">
    <text evidence="10">The sequence shown here is derived from an EMBL/GenBank/DDBJ whole genome shotgun (WGS) entry which is preliminary data.</text>
</comment>